<comment type="caution">
    <text evidence="9">The sequence shown here is derived from an EMBL/GenBank/DDBJ whole genome shotgun (WGS) entry which is preliminary data.</text>
</comment>
<protein>
    <submittedName>
        <fullName evidence="9">PilT protein domain protein</fullName>
    </submittedName>
</protein>
<evidence type="ECO:0000259" key="8">
    <source>
        <dbReference type="Pfam" id="PF01850"/>
    </source>
</evidence>
<comment type="similarity">
    <text evidence="7">Belongs to the PINc/VapC protein family.</text>
</comment>
<keyword evidence="6" id="KW-0460">Magnesium</keyword>
<keyword evidence="3" id="KW-0540">Nuclease</keyword>
<dbReference type="CDD" id="cd18753">
    <property type="entry name" value="PIN_VapC4-5_FitB-like"/>
    <property type="match status" value="1"/>
</dbReference>
<gene>
    <name evidence="9" type="ORF">Dthio_PD2628</name>
</gene>
<dbReference type="InterPro" id="IPR050556">
    <property type="entry name" value="Type_II_TA_system_RNase"/>
</dbReference>
<proteinExistence type="inferred from homology"/>
<evidence type="ECO:0000256" key="3">
    <source>
        <dbReference type="ARBA" id="ARBA00022722"/>
    </source>
</evidence>
<evidence type="ECO:0000313" key="10">
    <source>
        <dbReference type="Proteomes" id="UP000005496"/>
    </source>
</evidence>
<keyword evidence="2" id="KW-1277">Toxin-antitoxin system</keyword>
<keyword evidence="4" id="KW-0479">Metal-binding</keyword>
<dbReference type="OrthoDB" id="9799448at2"/>
<comment type="cofactor">
    <cofactor evidence="1">
        <name>Mg(2+)</name>
        <dbReference type="ChEBI" id="CHEBI:18420"/>
    </cofactor>
</comment>
<dbReference type="EMBL" id="ACJN02000001">
    <property type="protein sequence ID" value="EFI35219.1"/>
    <property type="molecule type" value="Genomic_DNA"/>
</dbReference>
<dbReference type="RefSeq" id="WP_008868353.1">
    <property type="nucleotide sequence ID" value="NZ_ACJN02000001.1"/>
</dbReference>
<accession>D6SKK8</accession>
<keyword evidence="10" id="KW-1185">Reference proteome</keyword>
<dbReference type="GO" id="GO:0016787">
    <property type="term" value="F:hydrolase activity"/>
    <property type="evidence" value="ECO:0007669"/>
    <property type="project" value="UniProtKB-KW"/>
</dbReference>
<evidence type="ECO:0000256" key="1">
    <source>
        <dbReference type="ARBA" id="ARBA00001946"/>
    </source>
</evidence>
<feature type="domain" description="PIN" evidence="8">
    <location>
        <begin position="18"/>
        <end position="123"/>
    </location>
</feature>
<dbReference type="GO" id="GO:0046872">
    <property type="term" value="F:metal ion binding"/>
    <property type="evidence" value="ECO:0007669"/>
    <property type="project" value="UniProtKB-KW"/>
</dbReference>
<dbReference type="InterPro" id="IPR029060">
    <property type="entry name" value="PIN-like_dom_sf"/>
</dbReference>
<dbReference type="PANTHER" id="PTHR33653">
    <property type="entry name" value="RIBONUCLEASE VAPC2"/>
    <property type="match status" value="1"/>
</dbReference>
<sequence length="135" mass="15155">MKLILDTNAYAGFKLGYSELVEYIVRADVIFISPIVLGELIFGFRNGSRFSDNMKDLNLFLSHPAVETTTITDITSDRYSRIALQLKNQGTPIPSNDIWIAAQTMETGAELVTMDNHFDKVSGLVYRLFVRPPPP</sequence>
<dbReference type="eggNOG" id="COG1487">
    <property type="taxonomic scope" value="Bacteria"/>
</dbReference>
<evidence type="ECO:0000256" key="2">
    <source>
        <dbReference type="ARBA" id="ARBA00022649"/>
    </source>
</evidence>
<evidence type="ECO:0000256" key="5">
    <source>
        <dbReference type="ARBA" id="ARBA00022801"/>
    </source>
</evidence>
<dbReference type="InterPro" id="IPR002716">
    <property type="entry name" value="PIN_dom"/>
</dbReference>
<keyword evidence="5" id="KW-0378">Hydrolase</keyword>
<name>D6SKK8_9BACT</name>
<dbReference type="Proteomes" id="UP000005496">
    <property type="component" value="Unassembled WGS sequence"/>
</dbReference>
<dbReference type="SUPFAM" id="SSF88723">
    <property type="entry name" value="PIN domain-like"/>
    <property type="match status" value="1"/>
</dbReference>
<dbReference type="PANTHER" id="PTHR33653:SF1">
    <property type="entry name" value="RIBONUCLEASE VAPC2"/>
    <property type="match status" value="1"/>
</dbReference>
<reference evidence="9" key="1">
    <citation type="submission" date="2010-05" db="EMBL/GenBank/DDBJ databases">
        <title>The draft genome of Desulfonatronospira thiodismutans ASO3-1.</title>
        <authorList>
            <consortium name="US DOE Joint Genome Institute (JGI-PGF)"/>
            <person name="Lucas S."/>
            <person name="Copeland A."/>
            <person name="Lapidus A."/>
            <person name="Cheng J.-F."/>
            <person name="Bruce D."/>
            <person name="Goodwin L."/>
            <person name="Pitluck S."/>
            <person name="Chertkov O."/>
            <person name="Brettin T."/>
            <person name="Detter J.C."/>
            <person name="Han C."/>
            <person name="Land M.L."/>
            <person name="Hauser L."/>
            <person name="Kyrpides N."/>
            <person name="Mikhailova N."/>
            <person name="Muyzer G."/>
            <person name="Woyke T."/>
        </authorList>
    </citation>
    <scope>NUCLEOTIDE SEQUENCE [LARGE SCALE GENOMIC DNA]</scope>
    <source>
        <strain evidence="9">ASO3-1</strain>
    </source>
</reference>
<evidence type="ECO:0000256" key="7">
    <source>
        <dbReference type="ARBA" id="ARBA00038093"/>
    </source>
</evidence>
<organism evidence="9 10">
    <name type="scientific">Desulfonatronospira thiodismutans ASO3-1</name>
    <dbReference type="NCBI Taxonomy" id="555779"/>
    <lineage>
        <taxon>Bacteria</taxon>
        <taxon>Pseudomonadati</taxon>
        <taxon>Thermodesulfobacteriota</taxon>
        <taxon>Desulfovibrionia</taxon>
        <taxon>Desulfovibrionales</taxon>
        <taxon>Desulfonatronovibrionaceae</taxon>
        <taxon>Desulfonatronospira</taxon>
    </lineage>
</organism>
<dbReference type="GO" id="GO:0004518">
    <property type="term" value="F:nuclease activity"/>
    <property type="evidence" value="ECO:0007669"/>
    <property type="project" value="UniProtKB-KW"/>
</dbReference>
<evidence type="ECO:0000313" key="9">
    <source>
        <dbReference type="EMBL" id="EFI35219.1"/>
    </source>
</evidence>
<dbReference type="Gene3D" id="3.40.50.1010">
    <property type="entry name" value="5'-nuclease"/>
    <property type="match status" value="1"/>
</dbReference>
<dbReference type="Pfam" id="PF01850">
    <property type="entry name" value="PIN"/>
    <property type="match status" value="1"/>
</dbReference>
<dbReference type="AlphaFoldDB" id="D6SKK8"/>
<evidence type="ECO:0000256" key="4">
    <source>
        <dbReference type="ARBA" id="ARBA00022723"/>
    </source>
</evidence>
<evidence type="ECO:0000256" key="6">
    <source>
        <dbReference type="ARBA" id="ARBA00022842"/>
    </source>
</evidence>